<sequence>MKKSYIYILIILVVVGGLVAYIVTKNKNVDEKPVDTTQEQEEERKLVKEVFEDDKKDSSKKKVVSKIESDTDFSSYSSSKQEVGELGDEEDLFVLESITDSKEDGYHSFLFTLSGEKEPHAVATYNATSGVVRVDFYNIEKDSSGIPYQGKRDINVNGITKLYRAVSGIEKRSIYEVGVEDETVFKLTASEGDTDGKWKVVLNVKYPGERDVDVDLGSEEFSREDQEIKGGSEGSLLSYSYSAGGGVMKFVWGVSASGTPIPSVKASLNDDGDLVVLFEDVKMDKVGGKGKTFALPFKITASSDSAGSYLFTGLTEKYEYRLSAGLSPNQVILEIK</sequence>
<dbReference type="Proteomes" id="UP000576550">
    <property type="component" value="Unassembled WGS sequence"/>
</dbReference>
<reference evidence="2 3" key="1">
    <citation type="journal article" date="2020" name="Biotechnol. Biofuels">
        <title>New insights from the biogas microbiome by comprehensive genome-resolved metagenomics of nearly 1600 species originating from multiple anaerobic digesters.</title>
        <authorList>
            <person name="Campanaro S."/>
            <person name="Treu L."/>
            <person name="Rodriguez-R L.M."/>
            <person name="Kovalovszki A."/>
            <person name="Ziels R.M."/>
            <person name="Maus I."/>
            <person name="Zhu X."/>
            <person name="Kougias P.G."/>
            <person name="Basile A."/>
            <person name="Luo G."/>
            <person name="Schluter A."/>
            <person name="Konstantinidis K.T."/>
            <person name="Angelidaki I."/>
        </authorList>
    </citation>
    <scope>NUCLEOTIDE SEQUENCE [LARGE SCALE GENOMIC DNA]</scope>
    <source>
        <strain evidence="2">AS05jafATM_89</strain>
    </source>
</reference>
<name>A0A832QBH9_9BACT</name>
<gene>
    <name evidence="2" type="ORF">GX533_00935</name>
</gene>
<keyword evidence="1" id="KW-1133">Transmembrane helix</keyword>
<keyword evidence="1" id="KW-0472">Membrane</keyword>
<dbReference type="EMBL" id="DUTP01000002">
    <property type="protein sequence ID" value="HHX99236.1"/>
    <property type="molecule type" value="Genomic_DNA"/>
</dbReference>
<accession>A0A832QBH9</accession>
<keyword evidence="1" id="KW-0812">Transmembrane</keyword>
<evidence type="ECO:0000256" key="1">
    <source>
        <dbReference type="SAM" id="Phobius"/>
    </source>
</evidence>
<evidence type="ECO:0000313" key="3">
    <source>
        <dbReference type="Proteomes" id="UP000576550"/>
    </source>
</evidence>
<comment type="caution">
    <text evidence="2">The sequence shown here is derived from an EMBL/GenBank/DDBJ whole genome shotgun (WGS) entry which is preliminary data.</text>
</comment>
<organism evidence="2 3">
    <name type="scientific">Candidatus Dojkabacteria bacterium</name>
    <dbReference type="NCBI Taxonomy" id="2099670"/>
    <lineage>
        <taxon>Bacteria</taxon>
        <taxon>Candidatus Dojkabacteria</taxon>
    </lineage>
</organism>
<protein>
    <submittedName>
        <fullName evidence="2">Uncharacterized protein</fullName>
    </submittedName>
</protein>
<feature type="transmembrane region" description="Helical" evidence="1">
    <location>
        <begin position="6"/>
        <end position="23"/>
    </location>
</feature>
<proteinExistence type="predicted"/>
<dbReference type="AlphaFoldDB" id="A0A832QBH9"/>
<evidence type="ECO:0000313" key="2">
    <source>
        <dbReference type="EMBL" id="HHX99236.1"/>
    </source>
</evidence>